<dbReference type="GO" id="GO:0033627">
    <property type="term" value="P:cell adhesion mediated by integrin"/>
    <property type="evidence" value="ECO:0007669"/>
    <property type="project" value="TreeGrafter"/>
</dbReference>
<proteinExistence type="predicted"/>
<keyword evidence="2" id="KW-0732">Signal</keyword>
<protein>
    <recommendedName>
        <fullName evidence="5">Legume lectin domain-containing protein</fullName>
    </recommendedName>
</protein>
<dbReference type="Ensembl" id="ENSHHUT00000032539.1">
    <property type="protein sequence ID" value="ENSHHUP00000031242.1"/>
    <property type="gene ID" value="ENSHHUG00000019859.1"/>
</dbReference>
<name>A0A4W5LYW9_9TELE</name>
<dbReference type="Gene3D" id="2.130.10.130">
    <property type="entry name" value="Integrin alpha, N-terminal"/>
    <property type="match status" value="1"/>
</dbReference>
<feature type="chain" id="PRO_5021305402" description="Legume lectin domain-containing protein" evidence="2">
    <location>
        <begin position="27"/>
        <end position="102"/>
    </location>
</feature>
<dbReference type="AlphaFoldDB" id="A0A4W5LYW9"/>
<sequence>MEEHRIHTSIQMMGLLLFALPHYSDTLNLNLVNFTEFSGPEGSFFGFSADFYQFSNNTISVVVGAPRANTSHPGVTEAGAVYLCPWAQTGGACTTMTFDTEG</sequence>
<organism evidence="3 4">
    <name type="scientific">Hucho hucho</name>
    <name type="common">huchen</name>
    <dbReference type="NCBI Taxonomy" id="62062"/>
    <lineage>
        <taxon>Eukaryota</taxon>
        <taxon>Metazoa</taxon>
        <taxon>Chordata</taxon>
        <taxon>Craniata</taxon>
        <taxon>Vertebrata</taxon>
        <taxon>Euteleostomi</taxon>
        <taxon>Actinopterygii</taxon>
        <taxon>Neopterygii</taxon>
        <taxon>Teleostei</taxon>
        <taxon>Protacanthopterygii</taxon>
        <taxon>Salmoniformes</taxon>
        <taxon>Salmonidae</taxon>
        <taxon>Salmoninae</taxon>
        <taxon>Hucho</taxon>
    </lineage>
</organism>
<feature type="repeat" description="FG-GAP" evidence="1">
    <location>
        <begin position="31"/>
        <end position="93"/>
    </location>
</feature>
<dbReference type="GO" id="GO:0008305">
    <property type="term" value="C:integrin complex"/>
    <property type="evidence" value="ECO:0007669"/>
    <property type="project" value="TreeGrafter"/>
</dbReference>
<evidence type="ECO:0000256" key="2">
    <source>
        <dbReference type="SAM" id="SignalP"/>
    </source>
</evidence>
<dbReference type="InterPro" id="IPR028994">
    <property type="entry name" value="Integrin_alpha_N"/>
</dbReference>
<dbReference type="GeneTree" id="ENSGT00940000160724"/>
<dbReference type="STRING" id="62062.ENSHHUP00000031242"/>
<dbReference type="GO" id="GO:0005178">
    <property type="term" value="F:integrin binding"/>
    <property type="evidence" value="ECO:0007669"/>
    <property type="project" value="TreeGrafter"/>
</dbReference>
<dbReference type="GO" id="GO:0009897">
    <property type="term" value="C:external side of plasma membrane"/>
    <property type="evidence" value="ECO:0007669"/>
    <property type="project" value="TreeGrafter"/>
</dbReference>
<keyword evidence="4" id="KW-1185">Reference proteome</keyword>
<dbReference type="PANTHER" id="PTHR23220:SF73">
    <property type="entry name" value="INTEGRIN ALPHA-IIB"/>
    <property type="match status" value="1"/>
</dbReference>
<feature type="signal peptide" evidence="2">
    <location>
        <begin position="1"/>
        <end position="26"/>
    </location>
</feature>
<reference evidence="4" key="1">
    <citation type="submission" date="2018-06" db="EMBL/GenBank/DDBJ databases">
        <title>Genome assembly of Danube salmon.</title>
        <authorList>
            <person name="Macqueen D.J."/>
            <person name="Gundappa M.K."/>
        </authorList>
    </citation>
    <scope>NUCLEOTIDE SEQUENCE [LARGE SCALE GENOMIC DNA]</scope>
</reference>
<evidence type="ECO:0000313" key="3">
    <source>
        <dbReference type="Ensembl" id="ENSHHUP00000031242.1"/>
    </source>
</evidence>
<evidence type="ECO:0000256" key="1">
    <source>
        <dbReference type="PROSITE-ProRule" id="PRU00803"/>
    </source>
</evidence>
<accession>A0A4W5LYW9</accession>
<reference evidence="3" key="2">
    <citation type="submission" date="2025-08" db="UniProtKB">
        <authorList>
            <consortium name="Ensembl"/>
        </authorList>
    </citation>
    <scope>IDENTIFICATION</scope>
</reference>
<dbReference type="GO" id="GO:0001525">
    <property type="term" value="P:angiogenesis"/>
    <property type="evidence" value="ECO:0007669"/>
    <property type="project" value="TreeGrafter"/>
</dbReference>
<dbReference type="SUPFAM" id="SSF69318">
    <property type="entry name" value="Integrin alpha N-terminal domain"/>
    <property type="match status" value="1"/>
</dbReference>
<reference evidence="3" key="3">
    <citation type="submission" date="2025-09" db="UniProtKB">
        <authorList>
            <consortium name="Ensembl"/>
        </authorList>
    </citation>
    <scope>IDENTIFICATION</scope>
</reference>
<evidence type="ECO:0000313" key="4">
    <source>
        <dbReference type="Proteomes" id="UP000314982"/>
    </source>
</evidence>
<dbReference type="GO" id="GO:0007160">
    <property type="term" value="P:cell-matrix adhesion"/>
    <property type="evidence" value="ECO:0007669"/>
    <property type="project" value="TreeGrafter"/>
</dbReference>
<dbReference type="GO" id="GO:0007229">
    <property type="term" value="P:integrin-mediated signaling pathway"/>
    <property type="evidence" value="ECO:0007669"/>
    <property type="project" value="TreeGrafter"/>
</dbReference>
<dbReference type="PROSITE" id="PS51470">
    <property type="entry name" value="FG_GAP"/>
    <property type="match status" value="1"/>
</dbReference>
<dbReference type="PANTHER" id="PTHR23220">
    <property type="entry name" value="INTEGRIN ALPHA"/>
    <property type="match status" value="1"/>
</dbReference>
<dbReference type="SMART" id="SM00191">
    <property type="entry name" value="Int_alpha"/>
    <property type="match status" value="1"/>
</dbReference>
<dbReference type="GO" id="GO:0098609">
    <property type="term" value="P:cell-cell adhesion"/>
    <property type="evidence" value="ECO:0007669"/>
    <property type="project" value="TreeGrafter"/>
</dbReference>
<evidence type="ECO:0008006" key="5">
    <source>
        <dbReference type="Google" id="ProtNLM"/>
    </source>
</evidence>
<dbReference type="Proteomes" id="UP000314982">
    <property type="component" value="Unassembled WGS sequence"/>
</dbReference>
<dbReference type="InterPro" id="IPR013519">
    <property type="entry name" value="Int_alpha_beta-p"/>
</dbReference>